<dbReference type="EMBL" id="MFZH01000023">
    <property type="protein sequence ID" value="OGK18879.1"/>
    <property type="molecule type" value="Genomic_DNA"/>
</dbReference>
<name>A0A1F7GJ21_9BACT</name>
<dbReference type="GO" id="GO:0003700">
    <property type="term" value="F:DNA-binding transcription factor activity"/>
    <property type="evidence" value="ECO:0007669"/>
    <property type="project" value="TreeGrafter"/>
</dbReference>
<dbReference type="InterPro" id="IPR001387">
    <property type="entry name" value="Cro/C1-type_HTH"/>
</dbReference>
<dbReference type="GO" id="GO:0005829">
    <property type="term" value="C:cytosol"/>
    <property type="evidence" value="ECO:0007669"/>
    <property type="project" value="TreeGrafter"/>
</dbReference>
<dbReference type="Pfam" id="PF01381">
    <property type="entry name" value="HTH_3"/>
    <property type="match status" value="1"/>
</dbReference>
<sequence>MRNRQSYTFREDLAKRLKDPTFKKAWEESEAEYLLAKRMIEVRLMKKLTQRELAQRVKTSQTQIARIETMSANPSLHTLKRIAKALDTKLILNFK</sequence>
<evidence type="ECO:0000256" key="1">
    <source>
        <dbReference type="ARBA" id="ARBA00023125"/>
    </source>
</evidence>
<evidence type="ECO:0000259" key="2">
    <source>
        <dbReference type="PROSITE" id="PS50943"/>
    </source>
</evidence>
<dbReference type="SUPFAM" id="SSF47413">
    <property type="entry name" value="lambda repressor-like DNA-binding domains"/>
    <property type="match status" value="1"/>
</dbReference>
<dbReference type="SMART" id="SM00530">
    <property type="entry name" value="HTH_XRE"/>
    <property type="match status" value="1"/>
</dbReference>
<feature type="domain" description="HTH cro/C1-type" evidence="2">
    <location>
        <begin position="39"/>
        <end position="93"/>
    </location>
</feature>
<dbReference type="PANTHER" id="PTHR46797">
    <property type="entry name" value="HTH-TYPE TRANSCRIPTIONAL REGULATOR"/>
    <property type="match status" value="1"/>
</dbReference>
<comment type="caution">
    <text evidence="3">The sequence shown here is derived from an EMBL/GenBank/DDBJ whole genome shotgun (WGS) entry which is preliminary data.</text>
</comment>
<protein>
    <recommendedName>
        <fullName evidence="2">HTH cro/C1-type domain-containing protein</fullName>
    </recommendedName>
</protein>
<dbReference type="InterPro" id="IPR050807">
    <property type="entry name" value="TransReg_Diox_bact_type"/>
</dbReference>
<organism evidence="3 4">
    <name type="scientific">Candidatus Roizmanbacteria bacterium RIFCSPHIGHO2_01_FULL_39_24</name>
    <dbReference type="NCBI Taxonomy" id="1802032"/>
    <lineage>
        <taxon>Bacteria</taxon>
        <taxon>Candidatus Roizmaniibacteriota</taxon>
    </lineage>
</organism>
<dbReference type="AlphaFoldDB" id="A0A1F7GJ21"/>
<accession>A0A1F7GJ21</accession>
<dbReference type="CDD" id="cd00093">
    <property type="entry name" value="HTH_XRE"/>
    <property type="match status" value="1"/>
</dbReference>
<keyword evidence="1" id="KW-0238">DNA-binding</keyword>
<dbReference type="InterPro" id="IPR010982">
    <property type="entry name" value="Lambda_DNA-bd_dom_sf"/>
</dbReference>
<dbReference type="Proteomes" id="UP000176850">
    <property type="component" value="Unassembled WGS sequence"/>
</dbReference>
<proteinExistence type="predicted"/>
<gene>
    <name evidence="3" type="ORF">A2799_02340</name>
</gene>
<dbReference type="Gene3D" id="1.10.260.40">
    <property type="entry name" value="lambda repressor-like DNA-binding domains"/>
    <property type="match status" value="1"/>
</dbReference>
<evidence type="ECO:0000313" key="3">
    <source>
        <dbReference type="EMBL" id="OGK18879.1"/>
    </source>
</evidence>
<dbReference type="PROSITE" id="PS50943">
    <property type="entry name" value="HTH_CROC1"/>
    <property type="match status" value="1"/>
</dbReference>
<dbReference type="PANTHER" id="PTHR46797:SF1">
    <property type="entry name" value="METHYLPHOSPHONATE SYNTHASE"/>
    <property type="match status" value="1"/>
</dbReference>
<dbReference type="GO" id="GO:0003677">
    <property type="term" value="F:DNA binding"/>
    <property type="evidence" value="ECO:0007669"/>
    <property type="project" value="UniProtKB-KW"/>
</dbReference>
<evidence type="ECO:0000313" key="4">
    <source>
        <dbReference type="Proteomes" id="UP000176850"/>
    </source>
</evidence>
<reference evidence="3 4" key="1">
    <citation type="journal article" date="2016" name="Nat. Commun.">
        <title>Thousands of microbial genomes shed light on interconnected biogeochemical processes in an aquifer system.</title>
        <authorList>
            <person name="Anantharaman K."/>
            <person name="Brown C.T."/>
            <person name="Hug L.A."/>
            <person name="Sharon I."/>
            <person name="Castelle C.J."/>
            <person name="Probst A.J."/>
            <person name="Thomas B.C."/>
            <person name="Singh A."/>
            <person name="Wilkins M.J."/>
            <person name="Karaoz U."/>
            <person name="Brodie E.L."/>
            <person name="Williams K.H."/>
            <person name="Hubbard S.S."/>
            <person name="Banfield J.F."/>
        </authorList>
    </citation>
    <scope>NUCLEOTIDE SEQUENCE [LARGE SCALE GENOMIC DNA]</scope>
</reference>